<proteinExistence type="predicted"/>
<keyword evidence="1" id="KW-0812">Transmembrane</keyword>
<dbReference type="EMBL" id="LACI01002467">
    <property type="protein sequence ID" value="KJU81974.1"/>
    <property type="molecule type" value="Genomic_DNA"/>
</dbReference>
<reference evidence="2 3" key="1">
    <citation type="submission" date="2015-02" db="EMBL/GenBank/DDBJ databases">
        <title>Single-cell genomics of uncultivated deep-branching MTB reveals a conserved set of magnetosome genes.</title>
        <authorList>
            <person name="Kolinko S."/>
            <person name="Richter M."/>
            <person name="Glockner F.O."/>
            <person name="Brachmann A."/>
            <person name="Schuler D."/>
        </authorList>
    </citation>
    <scope>NUCLEOTIDE SEQUENCE [LARGE SCALE GENOMIC DNA]</scope>
    <source>
        <strain evidence="2">TM-1</strain>
    </source>
</reference>
<keyword evidence="1" id="KW-1133">Transmembrane helix</keyword>
<sequence>MVAILKEMASTLDWRNIRGMARIASLVTQLYPSDNDFQGVLRRFKMAVKEEKSLFFKIVRVKQDIRKKASKYNYSTLLDWIMTGRIEEELAYVLSKDPDFLEDRNVAGLYNDIYLLKGLIDAFFPVLTGIIALSLIVLLAFNYQTFIKAYYVLFYYFKVKKMWMQAIAKHHDAG</sequence>
<comment type="caution">
    <text evidence="2">The sequence shown here is derived from an EMBL/GenBank/DDBJ whole genome shotgun (WGS) entry which is preliminary data.</text>
</comment>
<keyword evidence="3" id="KW-1185">Reference proteome</keyword>
<organism evidence="2 3">
    <name type="scientific">Candidatus Magnetobacterium bavaricum</name>
    <dbReference type="NCBI Taxonomy" id="29290"/>
    <lineage>
        <taxon>Bacteria</taxon>
        <taxon>Pseudomonadati</taxon>
        <taxon>Nitrospirota</taxon>
        <taxon>Thermodesulfovibrionia</taxon>
        <taxon>Thermodesulfovibrionales</taxon>
        <taxon>Candidatus Magnetobacteriaceae</taxon>
        <taxon>Candidatus Magnetobacterium</taxon>
    </lineage>
</organism>
<feature type="transmembrane region" description="Helical" evidence="1">
    <location>
        <begin position="122"/>
        <end position="141"/>
    </location>
</feature>
<name>A0A0F3GJ35_9BACT</name>
<evidence type="ECO:0000256" key="1">
    <source>
        <dbReference type="SAM" id="Phobius"/>
    </source>
</evidence>
<keyword evidence="1" id="KW-0472">Membrane</keyword>
<evidence type="ECO:0000313" key="2">
    <source>
        <dbReference type="EMBL" id="KJU81974.1"/>
    </source>
</evidence>
<dbReference type="Proteomes" id="UP000033423">
    <property type="component" value="Unassembled WGS sequence"/>
</dbReference>
<protein>
    <submittedName>
        <fullName evidence="2">Uncharacterized protein</fullName>
    </submittedName>
</protein>
<feature type="non-terminal residue" evidence="2">
    <location>
        <position position="174"/>
    </location>
</feature>
<gene>
    <name evidence="2" type="ORF">MBAV_005833</name>
</gene>
<dbReference type="AlphaFoldDB" id="A0A0F3GJ35"/>
<accession>A0A0F3GJ35</accession>
<evidence type="ECO:0000313" key="3">
    <source>
        <dbReference type="Proteomes" id="UP000033423"/>
    </source>
</evidence>